<dbReference type="InterPro" id="IPR031121">
    <property type="entry name" value="RIK/BLOM7"/>
</dbReference>
<dbReference type="CDD" id="cd22386">
    <property type="entry name" value="KH-I_KHDC4_rpt2"/>
    <property type="match status" value="1"/>
</dbReference>
<accession>A0A7J7K3J8</accession>
<evidence type="ECO:0000313" key="8">
    <source>
        <dbReference type="EMBL" id="KAF6032524.1"/>
    </source>
</evidence>
<dbReference type="OrthoDB" id="397265at2759"/>
<dbReference type="SUPFAM" id="SSF54791">
    <property type="entry name" value="Eukaryotic type KH-domain (KH-domain type I)"/>
    <property type="match status" value="1"/>
</dbReference>
<evidence type="ECO:0000259" key="7">
    <source>
        <dbReference type="Pfam" id="PF23469"/>
    </source>
</evidence>
<evidence type="ECO:0000256" key="2">
    <source>
        <dbReference type="ARBA" id="ARBA00017795"/>
    </source>
</evidence>
<dbReference type="InterPro" id="IPR055256">
    <property type="entry name" value="KH_1_KHDC4/BBP-like"/>
</dbReference>
<feature type="region of interest" description="Disordered" evidence="5">
    <location>
        <begin position="578"/>
        <end position="624"/>
    </location>
</feature>
<organism evidence="8 9">
    <name type="scientific">Bugula neritina</name>
    <name type="common">Brown bryozoan</name>
    <name type="synonym">Sertularia neritina</name>
    <dbReference type="NCBI Taxonomy" id="10212"/>
    <lineage>
        <taxon>Eukaryota</taxon>
        <taxon>Metazoa</taxon>
        <taxon>Spiralia</taxon>
        <taxon>Lophotrochozoa</taxon>
        <taxon>Bryozoa</taxon>
        <taxon>Gymnolaemata</taxon>
        <taxon>Cheilostomatida</taxon>
        <taxon>Flustrina</taxon>
        <taxon>Buguloidea</taxon>
        <taxon>Bugulidae</taxon>
        <taxon>Bugula</taxon>
    </lineage>
</organism>
<dbReference type="Gene3D" id="3.30.1370.10">
    <property type="entry name" value="K Homology domain, type 1"/>
    <property type="match status" value="2"/>
</dbReference>
<dbReference type="InterPro" id="IPR047889">
    <property type="entry name" value="KHDC4_KH-I_second"/>
</dbReference>
<name>A0A7J7K3J8_BUGNE</name>
<dbReference type="CDD" id="cd22385">
    <property type="entry name" value="KH-I_KHDC4_rpt1"/>
    <property type="match status" value="1"/>
</dbReference>
<evidence type="ECO:0000313" key="9">
    <source>
        <dbReference type="Proteomes" id="UP000593567"/>
    </source>
</evidence>
<dbReference type="Proteomes" id="UP000593567">
    <property type="component" value="Unassembled WGS sequence"/>
</dbReference>
<feature type="region of interest" description="Disordered" evidence="5">
    <location>
        <begin position="829"/>
        <end position="875"/>
    </location>
</feature>
<dbReference type="AlphaFoldDB" id="A0A7J7K3J8"/>
<dbReference type="InterPro" id="IPR056149">
    <property type="entry name" value="PRP5/DDX46/KHDC4_KH"/>
</dbReference>
<comment type="similarity">
    <text evidence="1">Belongs to the KHDC4 family.</text>
</comment>
<protein>
    <recommendedName>
        <fullName evidence="2">KH homology domain-containing protein 4</fullName>
    </recommendedName>
    <alternativeName>
        <fullName evidence="3">Brings lots of money 7</fullName>
    </alternativeName>
</protein>
<keyword evidence="9" id="KW-1185">Reference proteome</keyword>
<evidence type="ECO:0000256" key="1">
    <source>
        <dbReference type="ARBA" id="ARBA00006093"/>
    </source>
</evidence>
<reference evidence="8" key="1">
    <citation type="submission" date="2020-06" db="EMBL/GenBank/DDBJ databases">
        <title>Draft genome of Bugula neritina, a colonial animal packing powerful symbionts and potential medicines.</title>
        <authorList>
            <person name="Rayko M."/>
        </authorList>
    </citation>
    <scope>NUCLEOTIDE SEQUENCE [LARGE SCALE GENOMIC DNA]</scope>
    <source>
        <strain evidence="8">Kwan_BN1</strain>
    </source>
</reference>
<evidence type="ECO:0000256" key="5">
    <source>
        <dbReference type="SAM" id="MobiDB-lite"/>
    </source>
</evidence>
<comment type="caution">
    <text evidence="8">The sequence shown here is derived from an EMBL/GenBank/DDBJ whole genome shotgun (WGS) entry which is preliminary data.</text>
</comment>
<dbReference type="PANTHER" id="PTHR15744">
    <property type="entry name" value="BLOM7"/>
    <property type="match status" value="1"/>
</dbReference>
<dbReference type="InterPro" id="IPR036612">
    <property type="entry name" value="KH_dom_type_1_sf"/>
</dbReference>
<dbReference type="Pfam" id="PF23469">
    <property type="entry name" value="KH_12"/>
    <property type="match status" value="1"/>
</dbReference>
<dbReference type="EMBL" id="VXIV02001497">
    <property type="protein sequence ID" value="KAF6032524.1"/>
    <property type="molecule type" value="Genomic_DNA"/>
</dbReference>
<comment type="function">
    <text evidence="4">RNA-binding protein involved in pre-mRNA splicing. Interacts with the PRP19C/Prp19 complex/NTC/Nineteen complex which is part of the spliceosome. Involved in regulating splice site selection. Binds preferentially RNA with A/C rich sequences and poly-C stretches.</text>
</comment>
<feature type="domain" description="KHDC4/BBP-like KH-domain type I" evidence="6">
    <location>
        <begin position="230"/>
        <end position="305"/>
    </location>
</feature>
<dbReference type="Pfam" id="PF22675">
    <property type="entry name" value="KH-I_KHDC4-BBP"/>
    <property type="match status" value="1"/>
</dbReference>
<feature type="domain" description="ATP-dependent RNA helicase PRP5/DDX46/KHDC4 KH" evidence="7">
    <location>
        <begin position="57"/>
        <end position="135"/>
    </location>
</feature>
<sequence>MLIGDLPLPDKAADCLSKAAEAASNINALLIAKGKLTPSQVGRSAVKKTQVVKKFDAEVEINDAPLICRDILGKNAKQEEISKKSGAFISTKGRYLKPEQRALAINSRERPLYLYIQAETEENVQRAVSEINQVILKHGGIVNQTRGSTISVAAPSFGYQNQIPINVASDPQLDRVSNGLSMLPPPQQPDLSQPPPNAFISAQQNAAASMLTSTQMQFIEAKMFIGLEHAPPEFDVRNKILGSEGSFLQHIHSTSGAVVTLRGRNSGYLNPETAQESVEPMHIHLKHMTNEGLEQAKSLANHLIKTVQEDYSQFQRHLALQPPVALSHQAGHSAVPLLARQQNGTTSVIGFQTPEQQVMISSSSAPLSIVMSQGPANHLPSYSLARPPTYVQAVPPMHPVTSGLTARKPVGYNSFASQGVEIVHETLPVSRPLTSIQPFNGEMMPQSRPLIAAPSHELSLKGRSASNVLLTEASPTAPIHAHMVSQPLELVKAPTAVPVSLHLVQSEVAYQSVPQSVLAAPAAVSTPLVPHALSNQPPPSLIANHLPVMTSQPLPPTVTSLPPPAIVKSLPPPVMSNLPPPAILTSHPPPVLPSHPPPGAPGHPPPMLANHPPPPVNTSQPPPSLVIANHPPHPVITSHPPPVMASQAMPESRLVFVSQSQPLTEVSQIPVFSVPASQPTISIPPSETVAYIVQSQPVETQLVCIDQPDMSIPPPSAVLTEQPPPHQPLQPVAVNEFGHPVEVVELASHHQPVVHLQPTSSNGPGAMMPSLMDPELGDSASHVIGRRPLSALAPLEPPPHLADGYRSSKRSYSEYDQYYSMAGEHRLPYKGSGRPYSAITPSPPTSPNSILGPPRHKRWHNDGPRHARPPPPPPV</sequence>
<dbReference type="FunFam" id="3.30.1370.10:FF:000037">
    <property type="entry name" value="KH domain protein"/>
    <property type="match status" value="1"/>
</dbReference>
<proteinExistence type="inferred from homology"/>
<dbReference type="InterPro" id="IPR047890">
    <property type="entry name" value="KHDC4_KH-I_first"/>
</dbReference>
<gene>
    <name evidence="8" type="ORF">EB796_009125</name>
</gene>
<dbReference type="PANTHER" id="PTHR15744:SF0">
    <property type="entry name" value="KH HOMOLOGY DOMAIN-CONTAINING PROTEIN 4"/>
    <property type="match status" value="1"/>
</dbReference>
<dbReference type="GO" id="GO:0005634">
    <property type="term" value="C:nucleus"/>
    <property type="evidence" value="ECO:0007669"/>
    <property type="project" value="InterPro"/>
</dbReference>
<dbReference type="GO" id="GO:0003723">
    <property type="term" value="F:RNA binding"/>
    <property type="evidence" value="ECO:0007669"/>
    <property type="project" value="InterPro"/>
</dbReference>
<evidence type="ECO:0000256" key="4">
    <source>
        <dbReference type="ARBA" id="ARBA00045732"/>
    </source>
</evidence>
<evidence type="ECO:0000259" key="6">
    <source>
        <dbReference type="Pfam" id="PF22675"/>
    </source>
</evidence>
<evidence type="ECO:0000256" key="3">
    <source>
        <dbReference type="ARBA" id="ARBA00030267"/>
    </source>
</evidence>